<dbReference type="PANTHER" id="PTHR43434:SF20">
    <property type="entry name" value="5'-NUCLEOTIDASE"/>
    <property type="match status" value="1"/>
</dbReference>
<sequence length="218" mass="23798">MQAVFLDLDGTLIDPKEGITLSIQYALRELGAEVPEQDDLTWCIGPPLWTSFEVLLGPGADLNEAVSLYRERYTDVGMYEAEVYDDIGEMLMDLRATGAGLWIATSKAHVYANTVIEHFGIASHVDGLFGSELDGTNSDKTSLLQHALNETGVDPSRSIMIGDRHFDIDGARNNDIPTIGALWGYGEEGELHRAEADALAGHPEEVLEIAMDLMGMET</sequence>
<name>A0A6P1T329_9RHOB</name>
<dbReference type="InterPro" id="IPR041492">
    <property type="entry name" value="HAD_2"/>
</dbReference>
<dbReference type="InterPro" id="IPR036412">
    <property type="entry name" value="HAD-like_sf"/>
</dbReference>
<dbReference type="RefSeq" id="WP_161862627.1">
    <property type="nucleotide sequence ID" value="NZ_CP046620.1"/>
</dbReference>
<dbReference type="InterPro" id="IPR023198">
    <property type="entry name" value="PGP-like_dom2"/>
</dbReference>
<reference evidence="1 2" key="1">
    <citation type="submission" date="2019-12" db="EMBL/GenBank/DDBJ databases">
        <title>Complete genome sequence of Algicella marina strain 9Alg 56(T) isolated from the red alga Tichocarpus crinitus.</title>
        <authorList>
            <person name="Kim S.-G."/>
            <person name="Nedashkovskaya O.I."/>
        </authorList>
    </citation>
    <scope>NUCLEOTIDE SEQUENCE [LARGE SCALE GENOMIC DNA]</scope>
    <source>
        <strain evidence="1 2">9Alg 56</strain>
    </source>
</reference>
<keyword evidence="2" id="KW-1185">Reference proteome</keyword>
<dbReference type="PANTHER" id="PTHR43434">
    <property type="entry name" value="PHOSPHOGLYCOLATE PHOSPHATASE"/>
    <property type="match status" value="1"/>
</dbReference>
<dbReference type="EMBL" id="CP046620">
    <property type="protein sequence ID" value="QHQ36073.1"/>
    <property type="molecule type" value="Genomic_DNA"/>
</dbReference>
<evidence type="ECO:0000313" key="2">
    <source>
        <dbReference type="Proteomes" id="UP000464495"/>
    </source>
</evidence>
<dbReference type="GO" id="GO:0004713">
    <property type="term" value="F:protein tyrosine kinase activity"/>
    <property type="evidence" value="ECO:0007669"/>
    <property type="project" value="TreeGrafter"/>
</dbReference>
<keyword evidence="1" id="KW-0378">Hydrolase</keyword>
<evidence type="ECO:0000313" key="1">
    <source>
        <dbReference type="EMBL" id="QHQ36073.1"/>
    </source>
</evidence>
<dbReference type="GO" id="GO:0005829">
    <property type="term" value="C:cytosol"/>
    <property type="evidence" value="ECO:0007669"/>
    <property type="project" value="TreeGrafter"/>
</dbReference>
<dbReference type="InterPro" id="IPR023214">
    <property type="entry name" value="HAD_sf"/>
</dbReference>
<dbReference type="SUPFAM" id="SSF56784">
    <property type="entry name" value="HAD-like"/>
    <property type="match status" value="1"/>
</dbReference>
<dbReference type="KEGG" id="amaq:GO499_13260"/>
<dbReference type="Proteomes" id="UP000464495">
    <property type="component" value="Chromosome"/>
</dbReference>
<dbReference type="Gene3D" id="3.40.50.1000">
    <property type="entry name" value="HAD superfamily/HAD-like"/>
    <property type="match status" value="1"/>
</dbReference>
<dbReference type="GO" id="GO:0016787">
    <property type="term" value="F:hydrolase activity"/>
    <property type="evidence" value="ECO:0007669"/>
    <property type="project" value="UniProtKB-KW"/>
</dbReference>
<dbReference type="Gene3D" id="1.10.150.240">
    <property type="entry name" value="Putative phosphatase, domain 2"/>
    <property type="match status" value="1"/>
</dbReference>
<dbReference type="InterPro" id="IPR050155">
    <property type="entry name" value="HAD-like_hydrolase_sf"/>
</dbReference>
<dbReference type="AlphaFoldDB" id="A0A6P1T329"/>
<protein>
    <submittedName>
        <fullName evidence="1">HAD hydrolase-like protein</fullName>
    </submittedName>
</protein>
<organism evidence="1 2">
    <name type="scientific">Algicella marina</name>
    <dbReference type="NCBI Taxonomy" id="2683284"/>
    <lineage>
        <taxon>Bacteria</taxon>
        <taxon>Pseudomonadati</taxon>
        <taxon>Pseudomonadota</taxon>
        <taxon>Alphaproteobacteria</taxon>
        <taxon>Rhodobacterales</taxon>
        <taxon>Paracoccaceae</taxon>
        <taxon>Algicella</taxon>
    </lineage>
</organism>
<proteinExistence type="predicted"/>
<dbReference type="Pfam" id="PF13419">
    <property type="entry name" value="HAD_2"/>
    <property type="match status" value="1"/>
</dbReference>
<gene>
    <name evidence="1" type="ORF">GO499_13260</name>
</gene>
<accession>A0A6P1T329</accession>